<keyword evidence="8" id="KW-1185">Reference proteome</keyword>
<proteinExistence type="predicted"/>
<feature type="transmembrane region" description="Helical" evidence="6">
    <location>
        <begin position="207"/>
        <end position="225"/>
    </location>
</feature>
<dbReference type="PANTHER" id="PTHR24228:SF59">
    <property type="entry name" value="NEUROPEPTIDE RECEPTOR 15"/>
    <property type="match status" value="1"/>
</dbReference>
<keyword evidence="2" id="KW-1003">Cell membrane</keyword>
<comment type="subcellular location">
    <subcellularLocation>
        <location evidence="1">Cell membrane</location>
        <topology evidence="1">Multi-pass membrane protein</topology>
    </subcellularLocation>
</comment>
<evidence type="ECO:0000256" key="1">
    <source>
        <dbReference type="ARBA" id="ARBA00004651"/>
    </source>
</evidence>
<name>A0AAN8Q1X1_PATCE</name>
<feature type="transmembrane region" description="Helical" evidence="6">
    <location>
        <begin position="164"/>
        <end position="186"/>
    </location>
</feature>
<feature type="transmembrane region" description="Helical" evidence="6">
    <location>
        <begin position="47"/>
        <end position="72"/>
    </location>
</feature>
<sequence length="335" mass="37054">MASVTIGDPTGIGAFRVLFAIFGTIFNGAAIVTVLSNRNLRSKGMYITIVVISFAGLLQSIFVNSVSAHAYLSTTTNYDLCSTLFGAAITSSICLMVIMYCLVLLFVNHLIHRRSANETRERNTGIVGTILIWVLSVIVLVPVIETQSASKCFILTDYDLRVGLYVLEFFLPTFILCIAGIILIISHASSRQPRVMVQDGLSYQRSSIFPTHIVVAGFLAVVTNMPSSILSVVQFTCFGTVCNWYLWLALIFGMIAQGYCVVLPCSWLLDNDFRQAFLRKQTPNRNMAPMAAAYNNYTPQSNQVMYNNQQIPFSHSVPYAAPNTGYSEKPQQPHP</sequence>
<dbReference type="GO" id="GO:0004930">
    <property type="term" value="F:G protein-coupled receptor activity"/>
    <property type="evidence" value="ECO:0007669"/>
    <property type="project" value="UniProtKB-KW"/>
</dbReference>
<dbReference type="Proteomes" id="UP001347796">
    <property type="component" value="Unassembled WGS sequence"/>
</dbReference>
<keyword evidence="4" id="KW-0675">Receptor</keyword>
<dbReference type="SUPFAM" id="SSF81321">
    <property type="entry name" value="Family A G protein-coupled receptor-like"/>
    <property type="match status" value="1"/>
</dbReference>
<dbReference type="PANTHER" id="PTHR24228">
    <property type="entry name" value="B2 BRADYKININ RECEPTOR/ANGIOTENSIN II RECEPTOR"/>
    <property type="match status" value="1"/>
</dbReference>
<comment type="caution">
    <text evidence="7">The sequence shown here is derived from an EMBL/GenBank/DDBJ whole genome shotgun (WGS) entry which is preliminary data.</text>
</comment>
<feature type="transmembrane region" description="Helical" evidence="6">
    <location>
        <begin position="245"/>
        <end position="269"/>
    </location>
</feature>
<evidence type="ECO:0000256" key="2">
    <source>
        <dbReference type="ARBA" id="ARBA00022475"/>
    </source>
</evidence>
<gene>
    <name evidence="7" type="ORF">SNE40_005169</name>
</gene>
<keyword evidence="6" id="KW-0472">Membrane</keyword>
<keyword evidence="3" id="KW-0297">G-protein coupled receptor</keyword>
<dbReference type="AlphaFoldDB" id="A0AAN8Q1X1"/>
<keyword evidence="6" id="KW-0812">Transmembrane</keyword>
<evidence type="ECO:0000313" key="7">
    <source>
        <dbReference type="EMBL" id="KAK6189131.1"/>
    </source>
</evidence>
<dbReference type="EMBL" id="JAZGQO010000003">
    <property type="protein sequence ID" value="KAK6189131.1"/>
    <property type="molecule type" value="Genomic_DNA"/>
</dbReference>
<reference evidence="7 8" key="1">
    <citation type="submission" date="2024-01" db="EMBL/GenBank/DDBJ databases">
        <title>The genome of the rayed Mediterranean limpet Patella caerulea (Linnaeus, 1758).</title>
        <authorList>
            <person name="Anh-Thu Weber A."/>
            <person name="Halstead-Nussloch G."/>
        </authorList>
    </citation>
    <scope>NUCLEOTIDE SEQUENCE [LARGE SCALE GENOMIC DNA]</scope>
    <source>
        <strain evidence="7">AATW-2023a</strain>
        <tissue evidence="7">Whole specimen</tissue>
    </source>
</reference>
<keyword evidence="5" id="KW-0807">Transducer</keyword>
<keyword evidence="6" id="KW-1133">Transmembrane helix</keyword>
<evidence type="ECO:0000313" key="8">
    <source>
        <dbReference type="Proteomes" id="UP001347796"/>
    </source>
</evidence>
<protein>
    <recommendedName>
        <fullName evidence="9">G-protein coupled receptors family 1 profile domain-containing protein</fullName>
    </recommendedName>
</protein>
<evidence type="ECO:0008006" key="9">
    <source>
        <dbReference type="Google" id="ProtNLM"/>
    </source>
</evidence>
<accession>A0AAN8Q1X1</accession>
<dbReference type="Gene3D" id="1.20.1070.10">
    <property type="entry name" value="Rhodopsin 7-helix transmembrane proteins"/>
    <property type="match status" value="1"/>
</dbReference>
<evidence type="ECO:0000256" key="6">
    <source>
        <dbReference type="SAM" id="Phobius"/>
    </source>
</evidence>
<feature type="transmembrane region" description="Helical" evidence="6">
    <location>
        <begin position="123"/>
        <end position="144"/>
    </location>
</feature>
<organism evidence="7 8">
    <name type="scientific">Patella caerulea</name>
    <name type="common">Rayed Mediterranean limpet</name>
    <dbReference type="NCBI Taxonomy" id="87958"/>
    <lineage>
        <taxon>Eukaryota</taxon>
        <taxon>Metazoa</taxon>
        <taxon>Spiralia</taxon>
        <taxon>Lophotrochozoa</taxon>
        <taxon>Mollusca</taxon>
        <taxon>Gastropoda</taxon>
        <taxon>Patellogastropoda</taxon>
        <taxon>Patelloidea</taxon>
        <taxon>Patellidae</taxon>
        <taxon>Patella</taxon>
    </lineage>
</organism>
<feature type="transmembrane region" description="Helical" evidence="6">
    <location>
        <begin position="12"/>
        <end position="35"/>
    </location>
</feature>
<feature type="transmembrane region" description="Helical" evidence="6">
    <location>
        <begin position="84"/>
        <end position="111"/>
    </location>
</feature>
<evidence type="ECO:0000256" key="5">
    <source>
        <dbReference type="ARBA" id="ARBA00023224"/>
    </source>
</evidence>
<evidence type="ECO:0000256" key="3">
    <source>
        <dbReference type="ARBA" id="ARBA00023040"/>
    </source>
</evidence>
<dbReference type="GO" id="GO:0005886">
    <property type="term" value="C:plasma membrane"/>
    <property type="evidence" value="ECO:0007669"/>
    <property type="project" value="UniProtKB-SubCell"/>
</dbReference>
<evidence type="ECO:0000256" key="4">
    <source>
        <dbReference type="ARBA" id="ARBA00023170"/>
    </source>
</evidence>